<organism evidence="13 14">
    <name type="scientific">Cardamine amara subsp. amara</name>
    <dbReference type="NCBI Taxonomy" id="228776"/>
    <lineage>
        <taxon>Eukaryota</taxon>
        <taxon>Viridiplantae</taxon>
        <taxon>Streptophyta</taxon>
        <taxon>Embryophyta</taxon>
        <taxon>Tracheophyta</taxon>
        <taxon>Spermatophyta</taxon>
        <taxon>Magnoliopsida</taxon>
        <taxon>eudicotyledons</taxon>
        <taxon>Gunneridae</taxon>
        <taxon>Pentapetalae</taxon>
        <taxon>rosids</taxon>
        <taxon>malvids</taxon>
        <taxon>Brassicales</taxon>
        <taxon>Brassicaceae</taxon>
        <taxon>Cardamineae</taxon>
        <taxon>Cardamine</taxon>
    </lineage>
</organism>
<keyword evidence="1" id="KW-0645">Protease</keyword>
<dbReference type="SUPFAM" id="SSF54160">
    <property type="entry name" value="Chromo domain-like"/>
    <property type="match status" value="1"/>
</dbReference>
<keyword evidence="5" id="KW-0460">Magnesium</keyword>
<reference evidence="13 14" key="1">
    <citation type="submission" date="2024-04" db="EMBL/GenBank/DDBJ databases">
        <title>Genome assembly C_amara_ONT_v2.</title>
        <authorList>
            <person name="Yant L."/>
            <person name="Moore C."/>
            <person name="Slenker M."/>
        </authorList>
    </citation>
    <scope>NUCLEOTIDE SEQUENCE [LARGE SCALE GENOMIC DNA]</scope>
    <source>
        <tissue evidence="13">Leaf</tissue>
    </source>
</reference>
<dbReference type="GO" id="GO:0006310">
    <property type="term" value="P:DNA recombination"/>
    <property type="evidence" value="ECO:0007669"/>
    <property type="project" value="UniProtKB-KW"/>
</dbReference>
<evidence type="ECO:0000256" key="6">
    <source>
        <dbReference type="ARBA" id="ARBA00022908"/>
    </source>
</evidence>
<dbReference type="InterPro" id="IPR001584">
    <property type="entry name" value="Integrase_cat-core"/>
</dbReference>
<dbReference type="InterPro" id="IPR050951">
    <property type="entry name" value="Retrovirus_Pol_polyprotein"/>
</dbReference>
<dbReference type="PANTHER" id="PTHR37984">
    <property type="entry name" value="PROTEIN CBG26694"/>
    <property type="match status" value="1"/>
</dbReference>
<dbReference type="InterPro" id="IPR041588">
    <property type="entry name" value="Integrase_H2C2"/>
</dbReference>
<dbReference type="GO" id="GO:0046872">
    <property type="term" value="F:metal ion binding"/>
    <property type="evidence" value="ECO:0007669"/>
    <property type="project" value="UniProtKB-KW"/>
</dbReference>
<dbReference type="SMART" id="SM00298">
    <property type="entry name" value="CHROMO"/>
    <property type="match status" value="1"/>
</dbReference>
<dbReference type="Gene3D" id="2.40.50.40">
    <property type="match status" value="1"/>
</dbReference>
<keyword evidence="10" id="KW-0233">DNA recombination</keyword>
<dbReference type="InterPro" id="IPR023780">
    <property type="entry name" value="Chromo_domain"/>
</dbReference>
<evidence type="ECO:0000256" key="2">
    <source>
        <dbReference type="ARBA" id="ARBA00022723"/>
    </source>
</evidence>
<keyword evidence="9" id="KW-0238">DNA-binding</keyword>
<dbReference type="InterPro" id="IPR012337">
    <property type="entry name" value="RNaseH-like_sf"/>
</dbReference>
<keyword evidence="4" id="KW-0378">Hydrolase</keyword>
<dbReference type="Gene3D" id="3.30.420.10">
    <property type="entry name" value="Ribonuclease H-like superfamily/Ribonuclease H"/>
    <property type="match status" value="1"/>
</dbReference>
<keyword evidence="8" id="KW-0808">Transferase</keyword>
<evidence type="ECO:0000313" key="14">
    <source>
        <dbReference type="Proteomes" id="UP001558713"/>
    </source>
</evidence>
<keyword evidence="8" id="KW-0548">Nucleotidyltransferase</keyword>
<accession>A0ABD0ZT70</accession>
<dbReference type="SUPFAM" id="SSF53098">
    <property type="entry name" value="Ribonuclease H-like"/>
    <property type="match status" value="1"/>
</dbReference>
<dbReference type="Pfam" id="PF17921">
    <property type="entry name" value="Integrase_H2C2"/>
    <property type="match status" value="1"/>
</dbReference>
<dbReference type="Pfam" id="PF24626">
    <property type="entry name" value="SH3_Tf2-1"/>
    <property type="match status" value="1"/>
</dbReference>
<dbReference type="GO" id="GO:0004190">
    <property type="term" value="F:aspartic-type endopeptidase activity"/>
    <property type="evidence" value="ECO:0007669"/>
    <property type="project" value="UniProtKB-KW"/>
</dbReference>
<proteinExistence type="predicted"/>
<evidence type="ECO:0000259" key="11">
    <source>
        <dbReference type="PROSITE" id="PS50013"/>
    </source>
</evidence>
<sequence length="413" mass="47742">MALVEAVYFWPRMRDTVEFYVKTCLVCQQDKAENKQPAGLLEPLLVPERPWESVSLDFISALPDSEGFGSIMVIIDRFSKYGSFVACPRDCTAEGAARAFFKNVVKFWGLPSNIVSDRDSRFTGKLWTELCKTLGTGLNFSTSFHPQTDGQTEWANSLLECYLRHFVSANQENWAKLLDIAQFSYNLQRSEATGKSPFELATGQQPVTPHVLAITHNETRSPEAQKMPKTWEDHADFARICLEKSRKRMKKWADEKRHPLEFKIGDQVLVKLFPQQFKILQSMHKGLIRRYEGPFVVMAKVGKVSYKLDLPDTLKIHPVFHVSMLKQYHEDIKDQSRRHSTRAPPIMTKSYDKEIGEVLSSKVVRKRGVPRQTHFLIKWEGLQILEATWEREDDLWQFKEHLKTFTTTRASPK</sequence>
<evidence type="ECO:0000256" key="3">
    <source>
        <dbReference type="ARBA" id="ARBA00022750"/>
    </source>
</evidence>
<evidence type="ECO:0000313" key="13">
    <source>
        <dbReference type="EMBL" id="KAL1197121.1"/>
    </source>
</evidence>
<dbReference type="Proteomes" id="UP001558713">
    <property type="component" value="Unassembled WGS sequence"/>
</dbReference>
<keyword evidence="14" id="KW-1185">Reference proteome</keyword>
<dbReference type="Gene3D" id="1.10.340.70">
    <property type="match status" value="1"/>
</dbReference>
<dbReference type="EMBL" id="JBANAX010000695">
    <property type="protein sequence ID" value="KAL1197121.1"/>
    <property type="molecule type" value="Genomic_DNA"/>
</dbReference>
<dbReference type="GO" id="GO:0003887">
    <property type="term" value="F:DNA-directed DNA polymerase activity"/>
    <property type="evidence" value="ECO:0007669"/>
    <property type="project" value="UniProtKB-KW"/>
</dbReference>
<evidence type="ECO:0000256" key="8">
    <source>
        <dbReference type="ARBA" id="ARBA00022932"/>
    </source>
</evidence>
<comment type="caution">
    <text evidence="13">The sequence shown here is derived from an EMBL/GenBank/DDBJ whole genome shotgun (WGS) entry which is preliminary data.</text>
</comment>
<dbReference type="PANTHER" id="PTHR37984:SF5">
    <property type="entry name" value="PROTEIN NYNRIN-LIKE"/>
    <property type="match status" value="1"/>
</dbReference>
<dbReference type="GO" id="GO:0003677">
    <property type="term" value="F:DNA binding"/>
    <property type="evidence" value="ECO:0007669"/>
    <property type="project" value="UniProtKB-KW"/>
</dbReference>
<keyword evidence="7" id="KW-0695">RNA-directed DNA polymerase</keyword>
<dbReference type="GO" id="GO:0006508">
    <property type="term" value="P:proteolysis"/>
    <property type="evidence" value="ECO:0007669"/>
    <property type="project" value="UniProtKB-KW"/>
</dbReference>
<protein>
    <submittedName>
        <fullName evidence="13">Uncharacterized protein</fullName>
    </submittedName>
</protein>
<dbReference type="InterPro" id="IPR016197">
    <property type="entry name" value="Chromo-like_dom_sf"/>
</dbReference>
<evidence type="ECO:0000256" key="10">
    <source>
        <dbReference type="ARBA" id="ARBA00023172"/>
    </source>
</evidence>
<keyword evidence="6" id="KW-0229">DNA integration</keyword>
<dbReference type="GO" id="GO:0015074">
    <property type="term" value="P:DNA integration"/>
    <property type="evidence" value="ECO:0007669"/>
    <property type="project" value="UniProtKB-KW"/>
</dbReference>
<dbReference type="PROSITE" id="PS50994">
    <property type="entry name" value="INTEGRASE"/>
    <property type="match status" value="1"/>
</dbReference>
<dbReference type="InterPro" id="IPR000953">
    <property type="entry name" value="Chromo/chromo_shadow_dom"/>
</dbReference>
<dbReference type="PROSITE" id="PS50013">
    <property type="entry name" value="CHROMO_2"/>
    <property type="match status" value="1"/>
</dbReference>
<evidence type="ECO:0000256" key="5">
    <source>
        <dbReference type="ARBA" id="ARBA00022842"/>
    </source>
</evidence>
<gene>
    <name evidence="13" type="ORF">V5N11_002000</name>
</gene>
<keyword evidence="8" id="KW-0239">DNA-directed DNA polymerase</keyword>
<dbReference type="InterPro" id="IPR056924">
    <property type="entry name" value="SH3_Tf2-1"/>
</dbReference>
<feature type="domain" description="Chromo" evidence="11">
    <location>
        <begin position="353"/>
        <end position="413"/>
    </location>
</feature>
<keyword evidence="3" id="KW-0064">Aspartyl protease</keyword>
<evidence type="ECO:0000259" key="12">
    <source>
        <dbReference type="PROSITE" id="PS50994"/>
    </source>
</evidence>
<dbReference type="InterPro" id="IPR036397">
    <property type="entry name" value="RNaseH_sf"/>
</dbReference>
<feature type="domain" description="Integrase catalytic" evidence="12">
    <location>
        <begin position="46"/>
        <end position="205"/>
    </location>
</feature>
<evidence type="ECO:0000256" key="9">
    <source>
        <dbReference type="ARBA" id="ARBA00023125"/>
    </source>
</evidence>
<evidence type="ECO:0000256" key="1">
    <source>
        <dbReference type="ARBA" id="ARBA00022670"/>
    </source>
</evidence>
<keyword evidence="2" id="KW-0479">Metal-binding</keyword>
<evidence type="ECO:0000256" key="4">
    <source>
        <dbReference type="ARBA" id="ARBA00022801"/>
    </source>
</evidence>
<name>A0ABD0ZT70_CARAN</name>
<dbReference type="GO" id="GO:0003964">
    <property type="term" value="F:RNA-directed DNA polymerase activity"/>
    <property type="evidence" value="ECO:0007669"/>
    <property type="project" value="UniProtKB-KW"/>
</dbReference>
<evidence type="ECO:0000256" key="7">
    <source>
        <dbReference type="ARBA" id="ARBA00022918"/>
    </source>
</evidence>
<dbReference type="AlphaFoldDB" id="A0ABD0ZT70"/>
<dbReference type="Pfam" id="PF00385">
    <property type="entry name" value="Chromo"/>
    <property type="match status" value="1"/>
</dbReference>